<sequence>MNIKAIIELDFSKIRDVDQLYEALAEKFGFPDSYGKNADAVIDCLFGLRYPEEGMTKISLDPTEKIIIQTKNVTSAQQKTRETLIFIIEFVNYKCQFKETPSSLLLLLER</sequence>
<protein>
    <submittedName>
        <fullName evidence="3">Barnase inhibitor</fullName>
    </submittedName>
</protein>
<name>A0ABS9F4Q2_9PSED</name>
<dbReference type="Proteomes" id="UP000814003">
    <property type="component" value="Unassembled WGS sequence"/>
</dbReference>
<comment type="similarity">
    <text evidence="1">Belongs to the barstar family.</text>
</comment>
<keyword evidence="4" id="KW-1185">Reference proteome</keyword>
<dbReference type="Pfam" id="PF01337">
    <property type="entry name" value="Barstar"/>
    <property type="match status" value="1"/>
</dbReference>
<feature type="domain" description="Barstar (barnase inhibitor)" evidence="2">
    <location>
        <begin position="6"/>
        <end position="93"/>
    </location>
</feature>
<dbReference type="Gene3D" id="3.30.370.10">
    <property type="entry name" value="Barstar-like"/>
    <property type="match status" value="1"/>
</dbReference>
<reference evidence="3 4" key="1">
    <citation type="submission" date="2019-11" db="EMBL/GenBank/DDBJ databases">
        <title>Epiphytic Pseudomonas syringae from cherry orchards.</title>
        <authorList>
            <person name="Hulin M.T."/>
        </authorList>
    </citation>
    <scope>NUCLEOTIDE SEQUENCE [LARGE SCALE GENOMIC DNA]</scope>
    <source>
        <strain evidence="3 4">PA-6-5B</strain>
    </source>
</reference>
<dbReference type="SUPFAM" id="SSF52038">
    <property type="entry name" value="Barstar-related"/>
    <property type="match status" value="1"/>
</dbReference>
<evidence type="ECO:0000313" key="3">
    <source>
        <dbReference type="EMBL" id="MCF5107363.1"/>
    </source>
</evidence>
<proteinExistence type="inferred from homology"/>
<dbReference type="RefSeq" id="WP_236384349.1">
    <property type="nucleotide sequence ID" value="NZ_WKED01000014.1"/>
</dbReference>
<evidence type="ECO:0000313" key="4">
    <source>
        <dbReference type="Proteomes" id="UP000814003"/>
    </source>
</evidence>
<evidence type="ECO:0000256" key="1">
    <source>
        <dbReference type="ARBA" id="ARBA00006845"/>
    </source>
</evidence>
<evidence type="ECO:0000259" key="2">
    <source>
        <dbReference type="Pfam" id="PF01337"/>
    </source>
</evidence>
<gene>
    <name evidence="3" type="ORF">GIW56_10960</name>
</gene>
<dbReference type="EMBL" id="WKED01000014">
    <property type="protein sequence ID" value="MCF5107363.1"/>
    <property type="molecule type" value="Genomic_DNA"/>
</dbReference>
<organism evidence="3 4">
    <name type="scientific">Pseudomonas gessardii</name>
    <dbReference type="NCBI Taxonomy" id="78544"/>
    <lineage>
        <taxon>Bacteria</taxon>
        <taxon>Pseudomonadati</taxon>
        <taxon>Pseudomonadota</taxon>
        <taxon>Gammaproteobacteria</taxon>
        <taxon>Pseudomonadales</taxon>
        <taxon>Pseudomonadaceae</taxon>
        <taxon>Pseudomonas</taxon>
    </lineage>
</organism>
<comment type="caution">
    <text evidence="3">The sequence shown here is derived from an EMBL/GenBank/DDBJ whole genome shotgun (WGS) entry which is preliminary data.</text>
</comment>
<dbReference type="InterPro" id="IPR000468">
    <property type="entry name" value="Barstar"/>
</dbReference>
<accession>A0ABS9F4Q2</accession>
<dbReference type="InterPro" id="IPR035905">
    <property type="entry name" value="Barstar-like_sf"/>
</dbReference>